<dbReference type="InterPro" id="IPR001346">
    <property type="entry name" value="Interferon_reg_fact_DNA-bd_dom"/>
</dbReference>
<dbReference type="InterPro" id="IPR036390">
    <property type="entry name" value="WH_DNA-bd_sf"/>
</dbReference>
<evidence type="ECO:0000259" key="1">
    <source>
        <dbReference type="PROSITE" id="PS51507"/>
    </source>
</evidence>
<dbReference type="AlphaFoldDB" id="A0A8T0EN02"/>
<dbReference type="Proteomes" id="UP000807504">
    <property type="component" value="Unassembled WGS sequence"/>
</dbReference>
<evidence type="ECO:0000313" key="2">
    <source>
        <dbReference type="EMBL" id="KAF8773599.1"/>
    </source>
</evidence>
<accession>A0A8T0EN02</accession>
<dbReference type="GO" id="GO:0005634">
    <property type="term" value="C:nucleus"/>
    <property type="evidence" value="ECO:0007669"/>
    <property type="project" value="TreeGrafter"/>
</dbReference>
<keyword evidence="3" id="KW-1185">Reference proteome</keyword>
<dbReference type="EMBL" id="JABXBU010002227">
    <property type="protein sequence ID" value="KAF8773599.1"/>
    <property type="molecule type" value="Genomic_DNA"/>
</dbReference>
<dbReference type="InterPro" id="IPR036388">
    <property type="entry name" value="WH-like_DNA-bd_sf"/>
</dbReference>
<dbReference type="SUPFAM" id="SSF46785">
    <property type="entry name" value="Winged helix' DNA-binding domain"/>
    <property type="match status" value="1"/>
</dbReference>
<dbReference type="SMART" id="SM00348">
    <property type="entry name" value="IRF"/>
    <property type="match status" value="1"/>
</dbReference>
<dbReference type="PROSITE" id="PS51507">
    <property type="entry name" value="IRF_2"/>
    <property type="match status" value="1"/>
</dbReference>
<dbReference type="PANTHER" id="PTHR11949:SF53">
    <property type="entry name" value="IRF TRYPTOPHAN PENTAD REPEAT DOMAIN-CONTAINING PROTEIN"/>
    <property type="match status" value="1"/>
</dbReference>
<feature type="domain" description="IRF tryptophan pentad repeat" evidence="1">
    <location>
        <begin position="9"/>
        <end position="109"/>
    </location>
</feature>
<name>A0A8T0EN02_ARGBR</name>
<comment type="caution">
    <text evidence="2">The sequence shown here is derived from an EMBL/GenBank/DDBJ whole genome shotgun (WGS) entry which is preliminary data.</text>
</comment>
<organism evidence="2 3">
    <name type="scientific">Argiope bruennichi</name>
    <name type="common">Wasp spider</name>
    <name type="synonym">Aranea bruennichi</name>
    <dbReference type="NCBI Taxonomy" id="94029"/>
    <lineage>
        <taxon>Eukaryota</taxon>
        <taxon>Metazoa</taxon>
        <taxon>Ecdysozoa</taxon>
        <taxon>Arthropoda</taxon>
        <taxon>Chelicerata</taxon>
        <taxon>Arachnida</taxon>
        <taxon>Araneae</taxon>
        <taxon>Araneomorphae</taxon>
        <taxon>Entelegynae</taxon>
        <taxon>Araneoidea</taxon>
        <taxon>Araneidae</taxon>
        <taxon>Argiope</taxon>
    </lineage>
</organism>
<dbReference type="Gene3D" id="1.10.10.10">
    <property type="entry name" value="Winged helix-like DNA-binding domain superfamily/Winged helix DNA-binding domain"/>
    <property type="match status" value="1"/>
</dbReference>
<dbReference type="PANTHER" id="PTHR11949">
    <property type="entry name" value="INTERFERON REGULATORY FACTOR"/>
    <property type="match status" value="1"/>
</dbReference>
<dbReference type="GO" id="GO:0000978">
    <property type="term" value="F:RNA polymerase II cis-regulatory region sequence-specific DNA binding"/>
    <property type="evidence" value="ECO:0007669"/>
    <property type="project" value="TreeGrafter"/>
</dbReference>
<reference evidence="2" key="1">
    <citation type="journal article" date="2020" name="bioRxiv">
        <title>Chromosome-level reference genome of the European wasp spider Argiope bruennichi: a resource for studies on range expansion and evolutionary adaptation.</title>
        <authorList>
            <person name="Sheffer M.M."/>
            <person name="Hoppe A."/>
            <person name="Krehenwinkel H."/>
            <person name="Uhl G."/>
            <person name="Kuss A.W."/>
            <person name="Jensen L."/>
            <person name="Jensen C."/>
            <person name="Gillespie R.G."/>
            <person name="Hoff K.J."/>
            <person name="Prost S."/>
        </authorList>
    </citation>
    <scope>NUCLEOTIDE SEQUENCE</scope>
</reference>
<gene>
    <name evidence="2" type="ORF">HNY73_016246</name>
</gene>
<dbReference type="GO" id="GO:0000981">
    <property type="term" value="F:DNA-binding transcription factor activity, RNA polymerase II-specific"/>
    <property type="evidence" value="ECO:0007669"/>
    <property type="project" value="TreeGrafter"/>
</dbReference>
<sequence length="160" mass="18815">MATAKPSKKRLLTDFIIPALDSEKFGYKLYWLKKDEEIFRIFWGHKRSKTWRAEDFVVFTAWDIEKGRYNVKNLAASKGRFRAAMKKLRHLIREIGCPVFGYKDFQFCTSYTEPRCWFCGNRVEDDLNNPQVQKIMAEYSEVMNKIMARTHPDIAGPSTS</sequence>
<proteinExistence type="predicted"/>
<evidence type="ECO:0000313" key="3">
    <source>
        <dbReference type="Proteomes" id="UP000807504"/>
    </source>
</evidence>
<reference evidence="2" key="2">
    <citation type="submission" date="2020-06" db="EMBL/GenBank/DDBJ databases">
        <authorList>
            <person name="Sheffer M."/>
        </authorList>
    </citation>
    <scope>NUCLEOTIDE SEQUENCE</scope>
</reference>
<dbReference type="Pfam" id="PF00605">
    <property type="entry name" value="IRF"/>
    <property type="match status" value="1"/>
</dbReference>
<dbReference type="GO" id="GO:0002376">
    <property type="term" value="P:immune system process"/>
    <property type="evidence" value="ECO:0007669"/>
    <property type="project" value="TreeGrafter"/>
</dbReference>
<protein>
    <recommendedName>
        <fullName evidence="1">IRF tryptophan pentad repeat domain-containing protein</fullName>
    </recommendedName>
</protein>